<proteinExistence type="predicted"/>
<sequence length="166" mass="18311">MHLDSEVSGGVIQHHVWFEDSTLLPTRCDVEESAASVSVETGSEVSAVWGHIFLLSIPPSLQGASVEQHYLHIREARLSHALQKRSVARSKEAVMGEAVEGNRKRDSSDKMLLDEYTDYRHGEGVTGRQNTSCSQEERSEVKGQRSLSDTSPPPVPTFPLSPSRQS</sequence>
<accession>A0A4Z2HZD0</accession>
<evidence type="ECO:0000256" key="1">
    <source>
        <dbReference type="SAM" id="MobiDB-lite"/>
    </source>
</evidence>
<protein>
    <submittedName>
        <fullName evidence="2">Uncharacterized protein</fullName>
    </submittedName>
</protein>
<reference evidence="2 3" key="1">
    <citation type="submission" date="2019-03" db="EMBL/GenBank/DDBJ databases">
        <title>First draft genome of Liparis tanakae, snailfish: a comprehensive survey of snailfish specific genes.</title>
        <authorList>
            <person name="Kim W."/>
            <person name="Song I."/>
            <person name="Jeong J.-H."/>
            <person name="Kim D."/>
            <person name="Kim S."/>
            <person name="Ryu S."/>
            <person name="Song J.Y."/>
            <person name="Lee S.K."/>
        </authorList>
    </citation>
    <scope>NUCLEOTIDE SEQUENCE [LARGE SCALE GENOMIC DNA]</scope>
    <source>
        <tissue evidence="2">Muscle</tissue>
    </source>
</reference>
<evidence type="ECO:0000313" key="2">
    <source>
        <dbReference type="EMBL" id="TNN70900.1"/>
    </source>
</evidence>
<name>A0A4Z2HZD0_9TELE</name>
<feature type="region of interest" description="Disordered" evidence="1">
    <location>
        <begin position="86"/>
        <end position="166"/>
    </location>
</feature>
<comment type="caution">
    <text evidence="2">The sequence shown here is derived from an EMBL/GenBank/DDBJ whole genome shotgun (WGS) entry which is preliminary data.</text>
</comment>
<feature type="compositionally biased region" description="Basic and acidic residues" evidence="1">
    <location>
        <begin position="89"/>
        <end position="123"/>
    </location>
</feature>
<organism evidence="2 3">
    <name type="scientific">Liparis tanakae</name>
    <name type="common">Tanaka's snailfish</name>
    <dbReference type="NCBI Taxonomy" id="230148"/>
    <lineage>
        <taxon>Eukaryota</taxon>
        <taxon>Metazoa</taxon>
        <taxon>Chordata</taxon>
        <taxon>Craniata</taxon>
        <taxon>Vertebrata</taxon>
        <taxon>Euteleostomi</taxon>
        <taxon>Actinopterygii</taxon>
        <taxon>Neopterygii</taxon>
        <taxon>Teleostei</taxon>
        <taxon>Neoteleostei</taxon>
        <taxon>Acanthomorphata</taxon>
        <taxon>Eupercaria</taxon>
        <taxon>Perciformes</taxon>
        <taxon>Cottioidei</taxon>
        <taxon>Cottales</taxon>
        <taxon>Liparidae</taxon>
        <taxon>Liparis</taxon>
    </lineage>
</organism>
<keyword evidence="3" id="KW-1185">Reference proteome</keyword>
<dbReference type="Proteomes" id="UP000314294">
    <property type="component" value="Unassembled WGS sequence"/>
</dbReference>
<dbReference type="EMBL" id="SRLO01000157">
    <property type="protein sequence ID" value="TNN70900.1"/>
    <property type="molecule type" value="Genomic_DNA"/>
</dbReference>
<dbReference type="AlphaFoldDB" id="A0A4Z2HZD0"/>
<gene>
    <name evidence="2" type="ORF">EYF80_018885</name>
</gene>
<evidence type="ECO:0000313" key="3">
    <source>
        <dbReference type="Proteomes" id="UP000314294"/>
    </source>
</evidence>